<dbReference type="Gene3D" id="1.20.1260.10">
    <property type="match status" value="1"/>
</dbReference>
<dbReference type="PANTHER" id="PTHR42637:SF1">
    <property type="entry name" value="TRNA 2-(METHYLSULFANYL)-N(6)-ISOPENTENYLADENOSINE(37) HYDROXYLASE"/>
    <property type="match status" value="1"/>
</dbReference>
<organism evidence="1">
    <name type="scientific">marine metagenome</name>
    <dbReference type="NCBI Taxonomy" id="408172"/>
    <lineage>
        <taxon>unclassified sequences</taxon>
        <taxon>metagenomes</taxon>
        <taxon>ecological metagenomes</taxon>
    </lineage>
</organism>
<dbReference type="PIRSF" id="PIRSF020736">
    <property type="entry name" value="MiaE"/>
    <property type="match status" value="1"/>
</dbReference>
<dbReference type="AlphaFoldDB" id="A0A383BCJ0"/>
<dbReference type="InterPro" id="IPR010386">
    <property type="entry name" value="tRNA-Hydrxlase_MiaE"/>
</dbReference>
<dbReference type="InterPro" id="IPR009078">
    <property type="entry name" value="Ferritin-like_SF"/>
</dbReference>
<evidence type="ECO:0008006" key="2">
    <source>
        <dbReference type="Google" id="ProtNLM"/>
    </source>
</evidence>
<dbReference type="GO" id="GO:0045301">
    <property type="term" value="F:tRNA 2-(methylsulfanyl)-N(6)-isopentenyladenosine(37) hydroxylase activity"/>
    <property type="evidence" value="ECO:0007669"/>
    <property type="project" value="InterPro"/>
</dbReference>
<reference evidence="1" key="1">
    <citation type="submission" date="2018-05" db="EMBL/GenBank/DDBJ databases">
        <authorList>
            <person name="Lanie J.A."/>
            <person name="Ng W.-L."/>
            <person name="Kazmierczak K.M."/>
            <person name="Andrzejewski T.M."/>
            <person name="Davidsen T.M."/>
            <person name="Wayne K.J."/>
            <person name="Tettelin H."/>
            <person name="Glass J.I."/>
            <person name="Rusch D."/>
            <person name="Podicherti R."/>
            <person name="Tsui H.-C.T."/>
            <person name="Winkler M.E."/>
        </authorList>
    </citation>
    <scope>NUCLEOTIDE SEQUENCE</scope>
</reference>
<dbReference type="InterPro" id="IPR012347">
    <property type="entry name" value="Ferritin-like"/>
</dbReference>
<protein>
    <recommendedName>
        <fullName evidence="2">tRNA-(Ms[2]io[6]A)-hydroxylase</fullName>
    </recommendedName>
</protein>
<gene>
    <name evidence="1" type="ORF">METZ01_LOCUS470373</name>
</gene>
<evidence type="ECO:0000313" key="1">
    <source>
        <dbReference type="EMBL" id="SVE17519.1"/>
    </source>
</evidence>
<dbReference type="EMBL" id="UINC01199208">
    <property type="protein sequence ID" value="SVE17519.1"/>
    <property type="molecule type" value="Genomic_DNA"/>
</dbReference>
<dbReference type="SUPFAM" id="SSF47240">
    <property type="entry name" value="Ferritin-like"/>
    <property type="match status" value="1"/>
</dbReference>
<proteinExistence type="predicted"/>
<name>A0A383BCJ0_9ZZZZ</name>
<dbReference type="GO" id="GO:0006400">
    <property type="term" value="P:tRNA modification"/>
    <property type="evidence" value="ECO:0007669"/>
    <property type="project" value="InterPro"/>
</dbReference>
<accession>A0A383BCJ0</accession>
<feature type="non-terminal residue" evidence="1">
    <location>
        <position position="128"/>
    </location>
</feature>
<sequence length="128" mass="14627">MLVDFKRPSSHIKYLSSLTSDEWIKLALSNPIDILIDHAHCERKAAGVAIQLMFRYPSEPNLAEVLSPIAREELEHFEKILYFLKDLGHSLESLKPPPYGAELSKNIRKEEPNRMLDSFLIAGLIEAR</sequence>
<dbReference type="Pfam" id="PF06175">
    <property type="entry name" value="MiaE"/>
    <property type="match status" value="1"/>
</dbReference>
<dbReference type="PANTHER" id="PTHR42637">
    <property type="entry name" value="TRNA-(MS[2]IO[6]A)-HYDROXYLASE"/>
    <property type="match status" value="1"/>
</dbReference>